<evidence type="ECO:0000313" key="2">
    <source>
        <dbReference type="Proteomes" id="UP000632222"/>
    </source>
</evidence>
<organism evidence="1 2">
    <name type="scientific">Deinococcus roseus</name>
    <dbReference type="NCBI Taxonomy" id="392414"/>
    <lineage>
        <taxon>Bacteria</taxon>
        <taxon>Thermotogati</taxon>
        <taxon>Deinococcota</taxon>
        <taxon>Deinococci</taxon>
        <taxon>Deinococcales</taxon>
        <taxon>Deinococcaceae</taxon>
        <taxon>Deinococcus</taxon>
    </lineage>
</organism>
<evidence type="ECO:0008006" key="3">
    <source>
        <dbReference type="Google" id="ProtNLM"/>
    </source>
</evidence>
<evidence type="ECO:0000313" key="1">
    <source>
        <dbReference type="EMBL" id="GGJ30593.1"/>
    </source>
</evidence>
<comment type="caution">
    <text evidence="1">The sequence shown here is derived from an EMBL/GenBank/DDBJ whole genome shotgun (WGS) entry which is preliminary data.</text>
</comment>
<name>A0ABQ2CXI1_9DEIO</name>
<sequence>MFAFGVLPVLTLACAPVYSKNTDVNLLGDLSGKEVWKIEANLPSGLWSYLVSSDPLEQVLTPGNFHLQKKYSNMEVMEETMDTRVLRDLGDRELVLYASRDVGATVTRVTFRLKKKASGPFNVAQVSWGYSCDVLYDPASPDWKVFGRLKGTFTDSSDPTMQGNMLLPGDKSACEVTRVQP</sequence>
<protein>
    <recommendedName>
        <fullName evidence="3">Lipoprotein</fullName>
    </recommendedName>
</protein>
<proteinExistence type="predicted"/>
<keyword evidence="2" id="KW-1185">Reference proteome</keyword>
<dbReference type="EMBL" id="BMOD01000004">
    <property type="protein sequence ID" value="GGJ30593.1"/>
    <property type="molecule type" value="Genomic_DNA"/>
</dbReference>
<dbReference type="Proteomes" id="UP000632222">
    <property type="component" value="Unassembled WGS sequence"/>
</dbReference>
<accession>A0ABQ2CXI1</accession>
<gene>
    <name evidence="1" type="ORF">GCM10008938_15840</name>
</gene>
<reference evidence="2" key="1">
    <citation type="journal article" date="2019" name="Int. J. Syst. Evol. Microbiol.">
        <title>The Global Catalogue of Microorganisms (GCM) 10K type strain sequencing project: providing services to taxonomists for standard genome sequencing and annotation.</title>
        <authorList>
            <consortium name="The Broad Institute Genomics Platform"/>
            <consortium name="The Broad Institute Genome Sequencing Center for Infectious Disease"/>
            <person name="Wu L."/>
            <person name="Ma J."/>
        </authorList>
    </citation>
    <scope>NUCLEOTIDE SEQUENCE [LARGE SCALE GENOMIC DNA]</scope>
    <source>
        <strain evidence="2">JCM 14370</strain>
    </source>
</reference>